<dbReference type="Gene3D" id="3.50.50.60">
    <property type="entry name" value="FAD/NAD(P)-binding domain"/>
    <property type="match status" value="1"/>
</dbReference>
<evidence type="ECO:0000256" key="2">
    <source>
        <dbReference type="ARBA" id="ARBA00022630"/>
    </source>
</evidence>
<keyword evidence="5" id="KW-0503">Monooxygenase</keyword>
<keyword evidence="4" id="KW-0560">Oxidoreductase</keyword>
<dbReference type="GO" id="GO:0004497">
    <property type="term" value="F:monooxygenase activity"/>
    <property type="evidence" value="ECO:0007669"/>
    <property type="project" value="UniProtKB-KW"/>
</dbReference>
<dbReference type="InterPro" id="IPR002938">
    <property type="entry name" value="FAD-bd"/>
</dbReference>
<keyword evidence="6" id="KW-0812">Transmembrane</keyword>
<keyword evidence="6" id="KW-1133">Transmembrane helix</keyword>
<evidence type="ECO:0000256" key="5">
    <source>
        <dbReference type="ARBA" id="ARBA00023033"/>
    </source>
</evidence>
<sequence>MEDEQSSVPLSFIVIGGSIAGLACAYSLRRAGHDVLVIDKATGPDRTGAIRSPPNMTRILKEWGLQSELEKMGIINSRIVFRQGNTGEKIGTIIFHDQIMKAFRADYLFLQYGRLWSLLYRLVTEAGITVRFKSTITSVDPSQPSVTLSSGESLSCDIVVGADGYESVARRCILGDNGKGVPDRRCNFTLSVPASVLRADPDLKYFADEPEWNAWLGNGSCIHGHPAVGSEEWYSLSLILPADSSAYAENWNTERPLAELNLDFASYDPRVRKMVDLAKGVTPIKFVRHEPFENLVHESGKVLVIGDAAHPIPPHRDLNTSTAVEDAMTFGSIFSRLTSRDQISGLTTAFEDIRQPRSAKVVKSEHHRLDFLSLPVGPEQQARDDGLRALLSLAQLDWDNADEDYLRETWEDYIAMFNYDAREVVDDWWTKWGPVMRRASVSQQVQQ</sequence>
<evidence type="ECO:0000313" key="8">
    <source>
        <dbReference type="EMBL" id="TFK48474.1"/>
    </source>
</evidence>
<feature type="transmembrane region" description="Helical" evidence="6">
    <location>
        <begin position="6"/>
        <end position="28"/>
    </location>
</feature>
<dbReference type="PANTHER" id="PTHR13789:SF306">
    <property type="entry name" value="HYDROXYLASE, PUTATIVE-RELATED"/>
    <property type="match status" value="1"/>
</dbReference>
<keyword evidence="3" id="KW-0274">FAD</keyword>
<keyword evidence="6" id="KW-0472">Membrane</keyword>
<feature type="domain" description="FAD-binding" evidence="7">
    <location>
        <begin position="13"/>
        <end position="363"/>
    </location>
</feature>
<keyword evidence="2" id="KW-0285">Flavoprotein</keyword>
<dbReference type="OrthoDB" id="1878542at2759"/>
<proteinExistence type="inferred from homology"/>
<accession>A0A5C3MSX6</accession>
<evidence type="ECO:0000256" key="3">
    <source>
        <dbReference type="ARBA" id="ARBA00022827"/>
    </source>
</evidence>
<evidence type="ECO:0000313" key="9">
    <source>
        <dbReference type="Proteomes" id="UP000305948"/>
    </source>
</evidence>
<dbReference type="InterPro" id="IPR050493">
    <property type="entry name" value="FAD-dep_Monooxygenase_BioMet"/>
</dbReference>
<comment type="similarity">
    <text evidence="1">Belongs to the paxM FAD-dependent monooxygenase family.</text>
</comment>
<evidence type="ECO:0000256" key="4">
    <source>
        <dbReference type="ARBA" id="ARBA00023002"/>
    </source>
</evidence>
<dbReference type="STRING" id="5364.A0A5C3MSX6"/>
<dbReference type="PRINTS" id="PR00420">
    <property type="entry name" value="RNGMNOXGNASE"/>
</dbReference>
<keyword evidence="9" id="KW-1185">Reference proteome</keyword>
<dbReference type="EMBL" id="ML213519">
    <property type="protein sequence ID" value="TFK48474.1"/>
    <property type="molecule type" value="Genomic_DNA"/>
</dbReference>
<evidence type="ECO:0000259" key="7">
    <source>
        <dbReference type="Pfam" id="PF01494"/>
    </source>
</evidence>
<evidence type="ECO:0000256" key="1">
    <source>
        <dbReference type="ARBA" id="ARBA00007992"/>
    </source>
</evidence>
<dbReference type="Pfam" id="PF01494">
    <property type="entry name" value="FAD_binding_3"/>
    <property type="match status" value="1"/>
</dbReference>
<dbReference type="PANTHER" id="PTHR13789">
    <property type="entry name" value="MONOOXYGENASE"/>
    <property type="match status" value="1"/>
</dbReference>
<reference evidence="8 9" key="1">
    <citation type="journal article" date="2019" name="Nat. Ecol. Evol.">
        <title>Megaphylogeny resolves global patterns of mushroom evolution.</title>
        <authorList>
            <person name="Varga T."/>
            <person name="Krizsan K."/>
            <person name="Foldi C."/>
            <person name="Dima B."/>
            <person name="Sanchez-Garcia M."/>
            <person name="Sanchez-Ramirez S."/>
            <person name="Szollosi G.J."/>
            <person name="Szarkandi J.G."/>
            <person name="Papp V."/>
            <person name="Albert L."/>
            <person name="Andreopoulos W."/>
            <person name="Angelini C."/>
            <person name="Antonin V."/>
            <person name="Barry K.W."/>
            <person name="Bougher N.L."/>
            <person name="Buchanan P."/>
            <person name="Buyck B."/>
            <person name="Bense V."/>
            <person name="Catcheside P."/>
            <person name="Chovatia M."/>
            <person name="Cooper J."/>
            <person name="Damon W."/>
            <person name="Desjardin D."/>
            <person name="Finy P."/>
            <person name="Geml J."/>
            <person name="Haridas S."/>
            <person name="Hughes K."/>
            <person name="Justo A."/>
            <person name="Karasinski D."/>
            <person name="Kautmanova I."/>
            <person name="Kiss B."/>
            <person name="Kocsube S."/>
            <person name="Kotiranta H."/>
            <person name="LaButti K.M."/>
            <person name="Lechner B.E."/>
            <person name="Liimatainen K."/>
            <person name="Lipzen A."/>
            <person name="Lukacs Z."/>
            <person name="Mihaltcheva S."/>
            <person name="Morgado L.N."/>
            <person name="Niskanen T."/>
            <person name="Noordeloos M.E."/>
            <person name="Ohm R.A."/>
            <person name="Ortiz-Santana B."/>
            <person name="Ovrebo C."/>
            <person name="Racz N."/>
            <person name="Riley R."/>
            <person name="Savchenko A."/>
            <person name="Shiryaev A."/>
            <person name="Soop K."/>
            <person name="Spirin V."/>
            <person name="Szebenyi C."/>
            <person name="Tomsovsky M."/>
            <person name="Tulloss R.E."/>
            <person name="Uehling J."/>
            <person name="Grigoriev I.V."/>
            <person name="Vagvolgyi C."/>
            <person name="Papp T."/>
            <person name="Martin F.M."/>
            <person name="Miettinen O."/>
            <person name="Hibbett D.S."/>
            <person name="Nagy L.G."/>
        </authorList>
    </citation>
    <scope>NUCLEOTIDE SEQUENCE [LARGE SCALE GENOMIC DNA]</scope>
    <source>
        <strain evidence="8 9">OMC1185</strain>
    </source>
</reference>
<dbReference type="SUPFAM" id="SSF51905">
    <property type="entry name" value="FAD/NAD(P)-binding domain"/>
    <property type="match status" value="1"/>
</dbReference>
<protein>
    <submittedName>
        <fullName evidence="8">FAD/NAD(P)-binding domain-containing protein</fullName>
    </submittedName>
</protein>
<name>A0A5C3MSX6_9AGAM</name>
<dbReference type="Proteomes" id="UP000305948">
    <property type="component" value="Unassembled WGS sequence"/>
</dbReference>
<evidence type="ECO:0000256" key="6">
    <source>
        <dbReference type="SAM" id="Phobius"/>
    </source>
</evidence>
<organism evidence="8 9">
    <name type="scientific">Heliocybe sulcata</name>
    <dbReference type="NCBI Taxonomy" id="5364"/>
    <lineage>
        <taxon>Eukaryota</taxon>
        <taxon>Fungi</taxon>
        <taxon>Dikarya</taxon>
        <taxon>Basidiomycota</taxon>
        <taxon>Agaricomycotina</taxon>
        <taxon>Agaricomycetes</taxon>
        <taxon>Gloeophyllales</taxon>
        <taxon>Gloeophyllaceae</taxon>
        <taxon>Heliocybe</taxon>
    </lineage>
</organism>
<dbReference type="AlphaFoldDB" id="A0A5C3MSX6"/>
<gene>
    <name evidence="8" type="ORF">OE88DRAFT_1634493</name>
</gene>
<dbReference type="GO" id="GO:0071949">
    <property type="term" value="F:FAD binding"/>
    <property type="evidence" value="ECO:0007669"/>
    <property type="project" value="InterPro"/>
</dbReference>
<dbReference type="InterPro" id="IPR036188">
    <property type="entry name" value="FAD/NAD-bd_sf"/>
</dbReference>